<feature type="transmembrane region" description="Helical" evidence="7">
    <location>
        <begin position="142"/>
        <end position="167"/>
    </location>
</feature>
<keyword evidence="2" id="KW-0548">Nucleotidyltransferase</keyword>
<dbReference type="Gene3D" id="2.40.70.10">
    <property type="entry name" value="Acid Proteases"/>
    <property type="match status" value="1"/>
</dbReference>
<protein>
    <recommendedName>
        <fullName evidence="8">Integrase catalytic domain-containing protein</fullName>
    </recommendedName>
</protein>
<keyword evidence="7" id="KW-0812">Transmembrane</keyword>
<dbReference type="InterPro" id="IPR043128">
    <property type="entry name" value="Rev_trsase/Diguanyl_cyclase"/>
</dbReference>
<dbReference type="InterPro" id="IPR012337">
    <property type="entry name" value="RNaseH-like_sf"/>
</dbReference>
<organism evidence="9 10">
    <name type="scientific">Gossypium hirsutum</name>
    <name type="common">Upland cotton</name>
    <name type="synonym">Gossypium mexicanum</name>
    <dbReference type="NCBI Taxonomy" id="3635"/>
    <lineage>
        <taxon>Eukaryota</taxon>
        <taxon>Viridiplantae</taxon>
        <taxon>Streptophyta</taxon>
        <taxon>Embryophyta</taxon>
        <taxon>Tracheophyta</taxon>
        <taxon>Spermatophyta</taxon>
        <taxon>Magnoliopsida</taxon>
        <taxon>eudicotyledons</taxon>
        <taxon>Gunneridae</taxon>
        <taxon>Pentapetalae</taxon>
        <taxon>rosids</taxon>
        <taxon>malvids</taxon>
        <taxon>Malvales</taxon>
        <taxon>Malvaceae</taxon>
        <taxon>Malvoideae</taxon>
        <taxon>Gossypium</taxon>
    </lineage>
</organism>
<evidence type="ECO:0000313" key="10">
    <source>
        <dbReference type="RefSeq" id="XP_016747262.1"/>
    </source>
</evidence>
<feature type="domain" description="Integrase catalytic" evidence="8">
    <location>
        <begin position="582"/>
        <end position="752"/>
    </location>
</feature>
<dbReference type="OrthoDB" id="778454at2759"/>
<keyword evidence="1" id="KW-0808">Transferase</keyword>
<dbReference type="InterPro" id="IPR043502">
    <property type="entry name" value="DNA/RNA_pol_sf"/>
</dbReference>
<accession>A0A1U8P7R4</accession>
<dbReference type="Gene3D" id="3.30.420.10">
    <property type="entry name" value="Ribonuclease H-like superfamily/Ribonuclease H"/>
    <property type="match status" value="1"/>
</dbReference>
<keyword evidence="7" id="KW-0472">Membrane</keyword>
<gene>
    <name evidence="10" type="primary">LOC107956015</name>
</gene>
<dbReference type="SUPFAM" id="SSF56672">
    <property type="entry name" value="DNA/RNA polymerases"/>
    <property type="match status" value="1"/>
</dbReference>
<dbReference type="AlphaFoldDB" id="A0A1U8P7R4"/>
<reference evidence="10" key="2">
    <citation type="submission" date="2025-08" db="UniProtKB">
        <authorList>
            <consortium name="RefSeq"/>
        </authorList>
    </citation>
    <scope>IDENTIFICATION</scope>
</reference>
<dbReference type="PROSITE" id="PS50994">
    <property type="entry name" value="INTEGRASE"/>
    <property type="match status" value="1"/>
</dbReference>
<dbReference type="InterPro" id="IPR001584">
    <property type="entry name" value="Integrase_cat-core"/>
</dbReference>
<dbReference type="InterPro" id="IPR036397">
    <property type="entry name" value="RNaseH_sf"/>
</dbReference>
<evidence type="ECO:0000256" key="1">
    <source>
        <dbReference type="ARBA" id="ARBA00022679"/>
    </source>
</evidence>
<keyword evidence="6" id="KW-0175">Coiled coil</keyword>
<evidence type="ECO:0000256" key="5">
    <source>
        <dbReference type="ARBA" id="ARBA00023268"/>
    </source>
</evidence>
<evidence type="ECO:0000313" key="9">
    <source>
        <dbReference type="Proteomes" id="UP000818029"/>
    </source>
</evidence>
<dbReference type="InterPro" id="IPR005162">
    <property type="entry name" value="Retrotrans_gag_dom"/>
</dbReference>
<dbReference type="GO" id="GO:0016779">
    <property type="term" value="F:nucleotidyltransferase activity"/>
    <property type="evidence" value="ECO:0007669"/>
    <property type="project" value="UniProtKB-KW"/>
</dbReference>
<evidence type="ECO:0000256" key="3">
    <source>
        <dbReference type="ARBA" id="ARBA00022722"/>
    </source>
</evidence>
<dbReference type="GeneID" id="107956015"/>
<dbReference type="GO" id="GO:0015074">
    <property type="term" value="P:DNA integration"/>
    <property type="evidence" value="ECO:0007669"/>
    <property type="project" value="InterPro"/>
</dbReference>
<keyword evidence="3" id="KW-0540">Nuclease</keyword>
<keyword evidence="9" id="KW-1185">Reference proteome</keyword>
<sequence>MKPQGVTEDQIKLHAFPFSLADFAKEWFFPASRAAELRREIVGIRQKEAESIYDYWERFKKLYASCPQHGITEQSLLQYFYEGLKPMEMNMVDAASGGTLVNMTLQQARDLISTMAANSQQFRANTEPLRRKKRRYPGYAKYVLHLIIQLIHVLVCMIIPWPIWILWEISLGRHKGVIIQLADKSIVHLEGVLEDVLVKVNEVIFLADFYVIKMKEDSTPGTSDLLLGLPFLSTASTKINVRSGTLTMEFDGEIVKFNVYDAISHPSEILSVNRIEIIESLVEENFESTYRDNYELDKFEFVNELSSPNTKLLPSVIQAPELELKPLPEHLKYVFWGKGNTLPIIVSNRLSTHEEKSLVHVLKSHKEAIGWTIGDLKRISPLTCTYRIYLEENMKPRRKAQRRLNSNMMEKDVIRSLQYTGHLPKMHGIEVDKAKIDIINSLPYPSTVREIRFFLGHAGFYRRFIKNFSKVAEPLCELLQKDKKFEFGPKCKELFDTLKQKLVSAPIVQLLDWKFSFEIMCDASKRSVGAVLGQRIDKEPHIIRYASKTLDVTQSNCTTMKKELLAVVFALDKFQPYLLESKEEFPDESLFSTEARLTWYADILNFIATGSLLTELARSVRDKLRRNTRYYICDDPHLWKHCSDQIIRRSVLETEFGTPRALISDRGTHFCNKVMEALLAKYGVHHRIATAYHPQMNGQAEVSNREIKTILEKTIKQSENAKKTVEQRLERIEARLETFGQQLTELIAIICD</sequence>
<evidence type="ECO:0000256" key="6">
    <source>
        <dbReference type="SAM" id="Coils"/>
    </source>
</evidence>
<dbReference type="PaxDb" id="3635-A0A1U8P7R4"/>
<dbReference type="PANTHER" id="PTHR37984">
    <property type="entry name" value="PROTEIN CBG26694"/>
    <property type="match status" value="1"/>
</dbReference>
<dbReference type="RefSeq" id="XP_016747262.1">
    <property type="nucleotide sequence ID" value="XM_016891773.1"/>
</dbReference>
<feature type="coiled-coil region" evidence="6">
    <location>
        <begin position="708"/>
        <end position="742"/>
    </location>
</feature>
<keyword evidence="7" id="KW-1133">Transmembrane helix</keyword>
<dbReference type="SUPFAM" id="SSF53098">
    <property type="entry name" value="Ribonuclease H-like"/>
    <property type="match status" value="1"/>
</dbReference>
<dbReference type="GO" id="GO:0004519">
    <property type="term" value="F:endonuclease activity"/>
    <property type="evidence" value="ECO:0007669"/>
    <property type="project" value="UniProtKB-KW"/>
</dbReference>
<dbReference type="Proteomes" id="UP000818029">
    <property type="component" value="Chromosome D07"/>
</dbReference>
<evidence type="ECO:0000259" key="8">
    <source>
        <dbReference type="PROSITE" id="PS50994"/>
    </source>
</evidence>
<proteinExistence type="predicted"/>
<evidence type="ECO:0000256" key="4">
    <source>
        <dbReference type="ARBA" id="ARBA00022759"/>
    </source>
</evidence>
<reference evidence="9" key="1">
    <citation type="journal article" date="2020" name="Nat. Genet.">
        <title>Genomic diversifications of five Gossypium allopolyploid species and their impact on cotton improvement.</title>
        <authorList>
            <person name="Chen Z.J."/>
            <person name="Sreedasyam A."/>
            <person name="Ando A."/>
            <person name="Song Q."/>
            <person name="De Santiago L.M."/>
            <person name="Hulse-Kemp A.M."/>
            <person name="Ding M."/>
            <person name="Ye W."/>
            <person name="Kirkbride R.C."/>
            <person name="Jenkins J."/>
            <person name="Plott C."/>
            <person name="Lovell J."/>
            <person name="Lin Y.M."/>
            <person name="Vaughn R."/>
            <person name="Liu B."/>
            <person name="Simpson S."/>
            <person name="Scheffler B.E."/>
            <person name="Wen L."/>
            <person name="Saski C.A."/>
            <person name="Grover C.E."/>
            <person name="Hu G."/>
            <person name="Conover J.L."/>
            <person name="Carlson J.W."/>
            <person name="Shu S."/>
            <person name="Boston L.B."/>
            <person name="Williams M."/>
            <person name="Peterson D.G."/>
            <person name="McGee K."/>
            <person name="Jones D.C."/>
            <person name="Wendel J.F."/>
            <person name="Stelly D.M."/>
            <person name="Grimwood J."/>
            <person name="Schmutz J."/>
        </authorList>
    </citation>
    <scope>NUCLEOTIDE SEQUENCE [LARGE SCALE GENOMIC DNA]</scope>
    <source>
        <strain evidence="9">cv. TM-1</strain>
    </source>
</reference>
<dbReference type="InterPro" id="IPR041577">
    <property type="entry name" value="RT_RNaseH_2"/>
</dbReference>
<keyword evidence="4" id="KW-0378">Hydrolase</keyword>
<name>A0A1U8P7R4_GOSHI</name>
<dbReference type="InterPro" id="IPR050951">
    <property type="entry name" value="Retrovirus_Pol_polyprotein"/>
</dbReference>
<evidence type="ECO:0000256" key="2">
    <source>
        <dbReference type="ARBA" id="ARBA00022695"/>
    </source>
</evidence>
<dbReference type="Pfam" id="PF17919">
    <property type="entry name" value="RT_RNaseH_2"/>
    <property type="match status" value="1"/>
</dbReference>
<evidence type="ECO:0000256" key="7">
    <source>
        <dbReference type="SAM" id="Phobius"/>
    </source>
</evidence>
<dbReference type="FunFam" id="3.10.20.370:FF:000001">
    <property type="entry name" value="Retrovirus-related Pol polyprotein from transposon 17.6-like protein"/>
    <property type="match status" value="1"/>
</dbReference>
<keyword evidence="4" id="KW-0255">Endonuclease</keyword>
<dbReference type="Pfam" id="PF03732">
    <property type="entry name" value="Retrotrans_gag"/>
    <property type="match status" value="1"/>
</dbReference>
<dbReference type="Gene3D" id="3.30.70.270">
    <property type="match status" value="1"/>
</dbReference>
<dbReference type="PANTHER" id="PTHR37984:SF5">
    <property type="entry name" value="PROTEIN NYNRIN-LIKE"/>
    <property type="match status" value="1"/>
</dbReference>
<dbReference type="InterPro" id="IPR021109">
    <property type="entry name" value="Peptidase_aspartic_dom_sf"/>
</dbReference>
<dbReference type="GO" id="GO:0003676">
    <property type="term" value="F:nucleic acid binding"/>
    <property type="evidence" value="ECO:0007669"/>
    <property type="project" value="InterPro"/>
</dbReference>
<keyword evidence="5" id="KW-0511">Multifunctional enzyme</keyword>
<dbReference type="KEGG" id="ghi:107956015"/>
<dbReference type="FunFam" id="3.30.70.270:FF:000020">
    <property type="entry name" value="Transposon Tf2-6 polyprotein-like Protein"/>
    <property type="match status" value="1"/>
</dbReference>